<dbReference type="OrthoDB" id="9779337at2"/>
<organism evidence="1 2">
    <name type="scientific">Candidatus Thermokryptus mobilis</name>
    <dbReference type="NCBI Taxonomy" id="1643428"/>
    <lineage>
        <taxon>Bacteria</taxon>
        <taxon>Pseudomonadati</taxon>
        <taxon>Candidatus Kryptoniota</taxon>
        <taxon>Candidatus Thermokryptus</taxon>
    </lineage>
</organism>
<reference evidence="2" key="1">
    <citation type="submission" date="2015-11" db="EMBL/GenBank/DDBJ databases">
        <authorList>
            <person name="Varghese N."/>
        </authorList>
    </citation>
    <scope>NUCLEOTIDE SEQUENCE [LARGE SCALE GENOMIC DNA]</scope>
</reference>
<dbReference type="Gene3D" id="2.40.160.10">
    <property type="entry name" value="Porin"/>
    <property type="match status" value="1"/>
</dbReference>
<dbReference type="SUPFAM" id="SSF56935">
    <property type="entry name" value="Porins"/>
    <property type="match status" value="1"/>
</dbReference>
<dbReference type="RefSeq" id="WP_140944818.1">
    <property type="nucleotide sequence ID" value="NZ_FAOO01000006.1"/>
</dbReference>
<dbReference type="STRING" id="1643428.GCA_001442855_01040"/>
<gene>
    <name evidence="1" type="ORF">JGI1_01065</name>
</gene>
<proteinExistence type="predicted"/>
<dbReference type="EMBL" id="FAOO01000006">
    <property type="protein sequence ID" value="CUU04758.1"/>
    <property type="molecule type" value="Genomic_DNA"/>
</dbReference>
<dbReference type="Proteomes" id="UP000320623">
    <property type="component" value="Unassembled WGS sequence"/>
</dbReference>
<keyword evidence="2" id="KW-1185">Reference proteome</keyword>
<accession>A0A0S4N3H7</accession>
<dbReference type="AlphaFoldDB" id="A0A0S4N3H7"/>
<dbReference type="InterPro" id="IPR023614">
    <property type="entry name" value="Porin_dom_sf"/>
</dbReference>
<name>A0A0S4N3H7_9BACT</name>
<sequence length="331" mass="38622">MGKNLVSTLIPILFISTSLAQIKVNGYLQYQYRVELKVQNTETFTPGTINLKFYGNLNPKVKWEIQLGLKEMNFYKFLKDYYIELVDPLNKISGLELKFGQFKYHWSIERKESSSDRKTIYRSQVVSALVADRDRGLEVIYSGVKNLKLALGFWNGNVVYKDKGKITETIDYTRNMDDSDVKKDITVFASYNYSIKKDDGLIVQVAYLYGSNGKYDISNKTRYAVGFDGYFLNRNLQLRGEFIGGKDDDVKKEGYYVQASYRIFDYLEPVLKYEWWDNDKNTPGKSNWITLGLYSKVLDHVAFRLNYITKIEKDVTEEKNDELSFMIQVKF</sequence>
<evidence type="ECO:0000313" key="2">
    <source>
        <dbReference type="Proteomes" id="UP000320623"/>
    </source>
</evidence>
<protein>
    <submittedName>
        <fullName evidence="1">Phosphate-selective porin O and P</fullName>
    </submittedName>
</protein>
<evidence type="ECO:0000313" key="1">
    <source>
        <dbReference type="EMBL" id="CUU04758.1"/>
    </source>
</evidence>